<evidence type="ECO:0000259" key="1">
    <source>
        <dbReference type="PROSITE" id="PS51186"/>
    </source>
</evidence>
<organism evidence="2 3">
    <name type="scientific">Shewanella sediminis (strain HAW-EB3)</name>
    <dbReference type="NCBI Taxonomy" id="425104"/>
    <lineage>
        <taxon>Bacteria</taxon>
        <taxon>Pseudomonadati</taxon>
        <taxon>Pseudomonadota</taxon>
        <taxon>Gammaproteobacteria</taxon>
        <taxon>Alteromonadales</taxon>
        <taxon>Shewanellaceae</taxon>
        <taxon>Shewanella</taxon>
    </lineage>
</organism>
<reference evidence="2 3" key="1">
    <citation type="submission" date="2007-08" db="EMBL/GenBank/DDBJ databases">
        <title>Complete sequence of Shewanella sediminis HAW-EB3.</title>
        <authorList>
            <consortium name="US DOE Joint Genome Institute"/>
            <person name="Copeland A."/>
            <person name="Lucas S."/>
            <person name="Lapidus A."/>
            <person name="Barry K."/>
            <person name="Glavina del Rio T."/>
            <person name="Dalin E."/>
            <person name="Tice H."/>
            <person name="Pitluck S."/>
            <person name="Chertkov O."/>
            <person name="Brettin T."/>
            <person name="Bruce D."/>
            <person name="Detter J.C."/>
            <person name="Han C."/>
            <person name="Schmutz J."/>
            <person name="Larimer F."/>
            <person name="Land M."/>
            <person name="Hauser L."/>
            <person name="Kyrpides N."/>
            <person name="Kim E."/>
            <person name="Zhao J.-S."/>
            <person name="Richardson P."/>
        </authorList>
    </citation>
    <scope>NUCLEOTIDE SEQUENCE [LARGE SCALE GENOMIC DNA]</scope>
    <source>
        <strain evidence="2 3">HAW-EB3</strain>
    </source>
</reference>
<evidence type="ECO:0000313" key="3">
    <source>
        <dbReference type="Proteomes" id="UP000002015"/>
    </source>
</evidence>
<dbReference type="CDD" id="cd04301">
    <property type="entry name" value="NAT_SF"/>
    <property type="match status" value="1"/>
</dbReference>
<dbReference type="PROSITE" id="PS51186">
    <property type="entry name" value="GNAT"/>
    <property type="match status" value="1"/>
</dbReference>
<name>A8FYY6_SHESH</name>
<protein>
    <submittedName>
        <fullName evidence="2">GCN5-related N-acetyltransferase</fullName>
    </submittedName>
</protein>
<sequence>MLCTRLINMEKLMTPTFTHDNSKEFANTVENKIAEFNWQNWEVSERLPLGLKLEDETGELLAGFSARTFGNWLQIDNLWVSETLRGQNIGSQLLAKAEAIAIERGCIFAILDTLNFQARPFYEARGYTLQWTQEAYPKTGCKYFMVKNLGA</sequence>
<dbReference type="SUPFAM" id="SSF55729">
    <property type="entry name" value="Acyl-CoA N-acyltransferases (Nat)"/>
    <property type="match status" value="1"/>
</dbReference>
<dbReference type="GO" id="GO:0016747">
    <property type="term" value="F:acyltransferase activity, transferring groups other than amino-acyl groups"/>
    <property type="evidence" value="ECO:0007669"/>
    <property type="project" value="InterPro"/>
</dbReference>
<evidence type="ECO:0000313" key="2">
    <source>
        <dbReference type="EMBL" id="ABV38059.1"/>
    </source>
</evidence>
<dbReference type="Proteomes" id="UP000002015">
    <property type="component" value="Chromosome"/>
</dbReference>
<keyword evidence="2" id="KW-0808">Transferase</keyword>
<keyword evidence="3" id="KW-1185">Reference proteome</keyword>
<dbReference type="InterPro" id="IPR016181">
    <property type="entry name" value="Acyl_CoA_acyltransferase"/>
</dbReference>
<gene>
    <name evidence="2" type="ordered locus">Ssed_3455</name>
</gene>
<dbReference type="HOGENOM" id="CLU_115862_2_0_6"/>
<dbReference type="AlphaFoldDB" id="A8FYY6"/>
<dbReference type="InterPro" id="IPR000182">
    <property type="entry name" value="GNAT_dom"/>
</dbReference>
<dbReference type="EMBL" id="CP000821">
    <property type="protein sequence ID" value="ABV38059.1"/>
    <property type="molecule type" value="Genomic_DNA"/>
</dbReference>
<feature type="domain" description="N-acetyltransferase" evidence="1">
    <location>
        <begin position="12"/>
        <end position="150"/>
    </location>
</feature>
<dbReference type="Pfam" id="PF00583">
    <property type="entry name" value="Acetyltransf_1"/>
    <property type="match status" value="1"/>
</dbReference>
<accession>A8FYY6</accession>
<proteinExistence type="predicted"/>
<dbReference type="KEGG" id="sse:Ssed_3455"/>
<dbReference type="Gene3D" id="3.40.630.30">
    <property type="match status" value="1"/>
</dbReference>
<dbReference type="eggNOG" id="COG0456">
    <property type="taxonomic scope" value="Bacteria"/>
</dbReference>
<dbReference type="STRING" id="425104.Ssed_3455"/>